<comment type="caution">
    <text evidence="3">The sequence shown here is derived from an EMBL/GenBank/DDBJ whole genome shotgun (WGS) entry which is preliminary data.</text>
</comment>
<dbReference type="Pfam" id="PF08327">
    <property type="entry name" value="AHSA1"/>
    <property type="match status" value="1"/>
</dbReference>
<evidence type="ECO:0000313" key="4">
    <source>
        <dbReference type="Proteomes" id="UP000587415"/>
    </source>
</evidence>
<dbReference type="InterPro" id="IPR023393">
    <property type="entry name" value="START-like_dom_sf"/>
</dbReference>
<evidence type="ECO:0000256" key="1">
    <source>
        <dbReference type="ARBA" id="ARBA00006817"/>
    </source>
</evidence>
<feature type="domain" description="Activator of Hsp90 ATPase homologue 1/2-like C-terminal" evidence="2">
    <location>
        <begin position="28"/>
        <end position="165"/>
    </location>
</feature>
<dbReference type="EMBL" id="JAATJM010000002">
    <property type="protein sequence ID" value="NJC42398.1"/>
    <property type="molecule type" value="Genomic_DNA"/>
</dbReference>
<evidence type="ECO:0000313" key="3">
    <source>
        <dbReference type="EMBL" id="NJC42398.1"/>
    </source>
</evidence>
<dbReference type="InterPro" id="IPR013538">
    <property type="entry name" value="ASHA1/2-like_C"/>
</dbReference>
<comment type="similarity">
    <text evidence="1">Belongs to the AHA1 family.</text>
</comment>
<dbReference type="SUPFAM" id="SSF55961">
    <property type="entry name" value="Bet v1-like"/>
    <property type="match status" value="1"/>
</dbReference>
<sequence>MAQDTDNNPCDTDGVAHQHALVLRRVLDATPEQIWKAWMTPELLQQWFAPKPWSISDVQVDPRPGGVFNFIMSGPDGERFPSNGVFLAVEPAKRWITTDAFTPNWEPAGQPFMVATVELTPTADGKTEYVATARHWNAETMKQHEAMGFHEGWGTCADQLAELLKKPN</sequence>
<dbReference type="Gene3D" id="3.30.530.20">
    <property type="match status" value="1"/>
</dbReference>
<gene>
    <name evidence="3" type="ORF">GGQ87_002693</name>
</gene>
<dbReference type="RefSeq" id="WP_168048581.1">
    <property type="nucleotide sequence ID" value="NZ_JAATJM010000002.1"/>
</dbReference>
<name>A0A7X6BNP6_9CAUL</name>
<dbReference type="CDD" id="cd08896">
    <property type="entry name" value="SRPBCC_CalC_Aha1-like_3"/>
    <property type="match status" value="1"/>
</dbReference>
<dbReference type="Proteomes" id="UP000587415">
    <property type="component" value="Unassembled WGS sequence"/>
</dbReference>
<reference evidence="3 4" key="1">
    <citation type="submission" date="2020-03" db="EMBL/GenBank/DDBJ databases">
        <title>Genomic Encyclopedia of Type Strains, Phase IV (KMG-IV): sequencing the most valuable type-strain genomes for metagenomic binning, comparative biology and taxonomic classification.</title>
        <authorList>
            <person name="Goeker M."/>
        </authorList>
    </citation>
    <scope>NUCLEOTIDE SEQUENCE [LARGE SCALE GENOMIC DNA]</scope>
    <source>
        <strain evidence="3 4">DSM 4736</strain>
    </source>
</reference>
<evidence type="ECO:0000259" key="2">
    <source>
        <dbReference type="Pfam" id="PF08327"/>
    </source>
</evidence>
<organism evidence="3 4">
    <name type="scientific">Brevundimonas alba</name>
    <dbReference type="NCBI Taxonomy" id="74314"/>
    <lineage>
        <taxon>Bacteria</taxon>
        <taxon>Pseudomonadati</taxon>
        <taxon>Pseudomonadota</taxon>
        <taxon>Alphaproteobacteria</taxon>
        <taxon>Caulobacterales</taxon>
        <taxon>Caulobacteraceae</taxon>
        <taxon>Brevundimonas</taxon>
    </lineage>
</organism>
<proteinExistence type="inferred from homology"/>
<accession>A0A7X6BNP6</accession>
<protein>
    <submittedName>
        <fullName evidence="3">Uncharacterized protein YndB with AHSA1/START domain</fullName>
    </submittedName>
</protein>
<keyword evidence="4" id="KW-1185">Reference proteome</keyword>
<dbReference type="AlphaFoldDB" id="A0A7X6BNP6"/>